<organism evidence="1 2">
    <name type="scientific">Habropoda laboriosa</name>
    <dbReference type="NCBI Taxonomy" id="597456"/>
    <lineage>
        <taxon>Eukaryota</taxon>
        <taxon>Metazoa</taxon>
        <taxon>Ecdysozoa</taxon>
        <taxon>Arthropoda</taxon>
        <taxon>Hexapoda</taxon>
        <taxon>Insecta</taxon>
        <taxon>Pterygota</taxon>
        <taxon>Neoptera</taxon>
        <taxon>Endopterygota</taxon>
        <taxon>Hymenoptera</taxon>
        <taxon>Apocrita</taxon>
        <taxon>Aculeata</taxon>
        <taxon>Apoidea</taxon>
        <taxon>Anthophila</taxon>
        <taxon>Apidae</taxon>
        <taxon>Habropoda</taxon>
    </lineage>
</organism>
<name>A0A0L7QZR9_9HYME</name>
<evidence type="ECO:0000313" key="1">
    <source>
        <dbReference type="EMBL" id="KOC64051.1"/>
    </source>
</evidence>
<evidence type="ECO:0000313" key="2">
    <source>
        <dbReference type="Proteomes" id="UP000053825"/>
    </source>
</evidence>
<reference evidence="1 2" key="1">
    <citation type="submission" date="2015-07" db="EMBL/GenBank/DDBJ databases">
        <title>The genome of Habropoda laboriosa.</title>
        <authorList>
            <person name="Pan H."/>
            <person name="Kapheim K."/>
        </authorList>
    </citation>
    <scope>NUCLEOTIDE SEQUENCE [LARGE SCALE GENOMIC DNA]</scope>
    <source>
        <strain evidence="1">0110345459</strain>
    </source>
</reference>
<dbReference type="Proteomes" id="UP000053825">
    <property type="component" value="Unassembled WGS sequence"/>
</dbReference>
<protein>
    <submittedName>
        <fullName evidence="1">Uncharacterized protein</fullName>
    </submittedName>
</protein>
<dbReference type="EMBL" id="KQ414679">
    <property type="protein sequence ID" value="KOC64051.1"/>
    <property type="molecule type" value="Genomic_DNA"/>
</dbReference>
<keyword evidence="2" id="KW-1185">Reference proteome</keyword>
<sequence length="70" mass="7770">MEMCVENLYPRRGLPRVSSSFFPFSCPLLPVRGQTAMHSGLQVENGETNFLKKTHGSTVMDTSASPRSPR</sequence>
<gene>
    <name evidence="1" type="ORF">WH47_02050</name>
</gene>
<accession>A0A0L7QZR9</accession>
<proteinExistence type="predicted"/>
<dbReference type="AlphaFoldDB" id="A0A0L7QZR9"/>